<evidence type="ECO:0000313" key="6">
    <source>
        <dbReference type="Proteomes" id="UP000287166"/>
    </source>
</evidence>
<feature type="compositionally biased region" description="Polar residues" evidence="4">
    <location>
        <begin position="920"/>
        <end position="930"/>
    </location>
</feature>
<comment type="function">
    <text evidence="1">Involved in endocytosis.</text>
</comment>
<dbReference type="PROSITE" id="PS50005">
    <property type="entry name" value="TPR"/>
    <property type="match status" value="1"/>
</dbReference>
<feature type="region of interest" description="Disordered" evidence="4">
    <location>
        <begin position="860"/>
        <end position="947"/>
    </location>
</feature>
<evidence type="ECO:0000256" key="1">
    <source>
        <dbReference type="ARBA" id="ARBA00002550"/>
    </source>
</evidence>
<feature type="compositionally biased region" description="Basic and acidic residues" evidence="4">
    <location>
        <begin position="890"/>
        <end position="907"/>
    </location>
</feature>
<protein>
    <recommendedName>
        <fullName evidence="7">TPR-like protein</fullName>
    </recommendedName>
</protein>
<reference evidence="5 6" key="1">
    <citation type="journal article" date="2018" name="Sci. Rep.">
        <title>Genome sequence of the cauliflower mushroom Sparassis crispa (Hanabiratake) and its association with beneficial usage.</title>
        <authorList>
            <person name="Kiyama R."/>
            <person name="Furutani Y."/>
            <person name="Kawaguchi K."/>
            <person name="Nakanishi T."/>
        </authorList>
    </citation>
    <scope>NUCLEOTIDE SEQUENCE [LARGE SCALE GENOMIC DNA]</scope>
</reference>
<dbReference type="PROSITE" id="PS50293">
    <property type="entry name" value="TPR_REGION"/>
    <property type="match status" value="1"/>
</dbReference>
<dbReference type="EMBL" id="BFAD01000008">
    <property type="protein sequence ID" value="GBE85832.1"/>
    <property type="molecule type" value="Genomic_DNA"/>
</dbReference>
<dbReference type="STRING" id="139825.A0A401GUE4"/>
<sequence>MAHPKDKHYWRQLREALTAGKWDISSPGRATNGTQLSWSELLRKFNKHCVGHTDVAELASQTQALSLLLSANSSDHSLDGNDVSGRNPLLLSQECMLPKERIEEATAGYNALKTIESSNLDSIKLAVAYYEYALRRPAECLATLAQAKVPTDVQDYTAPSGTARSKVTNGSVPGATSDSSVSSPWTGSVTTTLSTASVADISDGSSWAVTESIRSICLQGMSYEVISPDDPQTAFNAYLTASSLIGYVASEVPASVPQKAPATPSAGMMSPNTFSRYRELWRWVERLLRRAIILGSYLCDVRQTEQEGGVLWKLFDHYHTCSGHWPPTFRPELRSTIAVLHLRAFVLRYGRLTSPDYSEPASGSDKRHRWISAARSVIQEYRAILSISTQFPRARQRNVRVEDLVDLCVAIWEADGAVGEYAGWVIDVLWWATRLTFNSYRVFRHMSRLLYVSGDSELAKRTLRLYVQVVSKAREAGLGESEHYDTVTLGGDVDTDQNWVQALIHGARMLCRLGLAEEDGSKAVEEAKEAAVMIEKAKTRLDSRDKQLVASLQLAEGIWNTTMANIERDPRTRPSYFEKSLQLLLTSRESFSTPSVHYHLALAYARPGPSQDLQAAIGHARTAVEGDPGSVRHWHLLGLLLTAIGDWKAARGVLDIGAGVGETDLVDDPREAQESAQLHSVDGLHAQDFALSGLNQATLKANGGANGHPPNGHINPSVSHIDNHSITVLAHDATTIPPSATLLQPLPDHPPPSRQESFEHALQLRMTQLTLSEFVEGPEGAGEKWVEVFQWFSERREVGMDDRRMSIDSRRISEEFKAPSEVLSAERLTTPNMGERSLPTIPSSAEGLVDQIPIPSTPIPITVTPASPGITSPLYSAESSTPSQPEPGEELEKHRASGESNHRDMSRGKKVRQVLKSRVSKGQATITTISRKIGHNVGRHGSLHMKRSNSAPDLHAVLSQTPYQASSIHLRQHLSIYASQQDLSLLQPPPPPPPPPPPSQSSTPTTYRQNYRAAKDRRLLSNLWLMSAATFRRLGKIEQARAAIQEAEVRDENNPAVWVQLGLYYMALDNERRALEAFQKALFISPDDISATIHLCRLHLPSTFSQSRPRQNAVESDRDDVDLSVGLLSDLTRGVAWDVPEAWYFLAKHCGLQGRKSLERDCLSFALTLSEARGLRDIGVAVGWCL</sequence>
<dbReference type="Proteomes" id="UP000287166">
    <property type="component" value="Unassembled WGS sequence"/>
</dbReference>
<organism evidence="5 6">
    <name type="scientific">Sparassis crispa</name>
    <dbReference type="NCBI Taxonomy" id="139825"/>
    <lineage>
        <taxon>Eukaryota</taxon>
        <taxon>Fungi</taxon>
        <taxon>Dikarya</taxon>
        <taxon>Basidiomycota</taxon>
        <taxon>Agaricomycotina</taxon>
        <taxon>Agaricomycetes</taxon>
        <taxon>Polyporales</taxon>
        <taxon>Sparassidaceae</taxon>
        <taxon>Sparassis</taxon>
    </lineage>
</organism>
<feature type="compositionally biased region" description="Basic residues" evidence="4">
    <location>
        <begin position="932"/>
        <end position="947"/>
    </location>
</feature>
<dbReference type="PANTHER" id="PTHR23083">
    <property type="entry name" value="TETRATRICOPEPTIDE REPEAT PROTEIN, TPR"/>
    <property type="match status" value="1"/>
</dbReference>
<keyword evidence="6" id="KW-1185">Reference proteome</keyword>
<dbReference type="Gene3D" id="1.25.40.10">
    <property type="entry name" value="Tetratricopeptide repeat domain"/>
    <property type="match status" value="2"/>
</dbReference>
<feature type="region of interest" description="Disordered" evidence="4">
    <location>
        <begin position="157"/>
        <end position="184"/>
    </location>
</feature>
<comment type="caution">
    <text evidence="5">The sequence shown here is derived from an EMBL/GenBank/DDBJ whole genome shotgun (WGS) entry which is preliminary data.</text>
</comment>
<comment type="similarity">
    <text evidence="2">Belongs to the YPP1 family.</text>
</comment>
<dbReference type="RefSeq" id="XP_027616745.1">
    <property type="nucleotide sequence ID" value="XM_027760944.1"/>
</dbReference>
<feature type="region of interest" description="Disordered" evidence="4">
    <location>
        <begin position="983"/>
        <end position="1008"/>
    </location>
</feature>
<evidence type="ECO:0000256" key="2">
    <source>
        <dbReference type="ARBA" id="ARBA00038251"/>
    </source>
</evidence>
<dbReference type="InParanoid" id="A0A401GUE4"/>
<accession>A0A401GUE4</accession>
<feature type="compositionally biased region" description="Pro residues" evidence="4">
    <location>
        <begin position="987"/>
        <end position="999"/>
    </location>
</feature>
<dbReference type="Pfam" id="PF13181">
    <property type="entry name" value="TPR_8"/>
    <property type="match status" value="1"/>
</dbReference>
<dbReference type="SUPFAM" id="SSF48452">
    <property type="entry name" value="TPR-like"/>
    <property type="match status" value="2"/>
</dbReference>
<feature type="compositionally biased region" description="Basic residues" evidence="4">
    <location>
        <begin position="908"/>
        <end position="919"/>
    </location>
</feature>
<name>A0A401GUE4_9APHY</name>
<evidence type="ECO:0000256" key="4">
    <source>
        <dbReference type="SAM" id="MobiDB-lite"/>
    </source>
</evidence>
<dbReference type="InterPro" id="IPR051722">
    <property type="entry name" value="Endocytosis_PI4K-reg_protein"/>
</dbReference>
<dbReference type="SMART" id="SM00028">
    <property type="entry name" value="TPR"/>
    <property type="match status" value="3"/>
</dbReference>
<evidence type="ECO:0000256" key="3">
    <source>
        <dbReference type="PROSITE-ProRule" id="PRU00339"/>
    </source>
</evidence>
<dbReference type="PANTHER" id="PTHR23083:SF464">
    <property type="entry name" value="TETRATRICOPEPTIDE REPEAT DOMAIN 7, ISOFORM A"/>
    <property type="match status" value="1"/>
</dbReference>
<proteinExistence type="inferred from homology"/>
<evidence type="ECO:0008006" key="7">
    <source>
        <dbReference type="Google" id="ProtNLM"/>
    </source>
</evidence>
<keyword evidence="3" id="KW-0802">TPR repeat</keyword>
<gene>
    <name evidence="5" type="ORF">SCP_0803540</name>
</gene>
<dbReference type="OrthoDB" id="29013at2759"/>
<dbReference type="InterPro" id="IPR011990">
    <property type="entry name" value="TPR-like_helical_dom_sf"/>
</dbReference>
<dbReference type="GeneID" id="38782749"/>
<dbReference type="InterPro" id="IPR019734">
    <property type="entry name" value="TPR_rpt"/>
</dbReference>
<dbReference type="AlphaFoldDB" id="A0A401GUE4"/>
<feature type="repeat" description="TPR" evidence="3">
    <location>
        <begin position="1055"/>
        <end position="1088"/>
    </location>
</feature>
<evidence type="ECO:0000313" key="5">
    <source>
        <dbReference type="EMBL" id="GBE85832.1"/>
    </source>
</evidence>
<feature type="compositionally biased region" description="Polar residues" evidence="4">
    <location>
        <begin position="869"/>
        <end position="883"/>
    </location>
</feature>